<evidence type="ECO:0000313" key="4">
    <source>
        <dbReference type="Ensembl" id="ENSSFOP00015017154.2"/>
    </source>
</evidence>
<dbReference type="GeneTree" id="ENSGT01110000267173"/>
<dbReference type="SUPFAM" id="SSF48726">
    <property type="entry name" value="Immunoglobulin"/>
    <property type="match status" value="2"/>
</dbReference>
<dbReference type="GO" id="GO:0003007">
    <property type="term" value="P:heart morphogenesis"/>
    <property type="evidence" value="ECO:0007669"/>
    <property type="project" value="UniProtKB-ARBA"/>
</dbReference>
<accession>A0A8C9RNI9</accession>
<dbReference type="InterPro" id="IPR003599">
    <property type="entry name" value="Ig_sub"/>
</dbReference>
<proteinExistence type="predicted"/>
<reference evidence="4" key="2">
    <citation type="submission" date="2025-08" db="UniProtKB">
        <authorList>
            <consortium name="Ensembl"/>
        </authorList>
    </citation>
    <scope>IDENTIFICATION</scope>
</reference>
<evidence type="ECO:0000259" key="3">
    <source>
        <dbReference type="PROSITE" id="PS50835"/>
    </source>
</evidence>
<protein>
    <recommendedName>
        <fullName evidence="3">Ig-like domain-containing protein</fullName>
    </recommendedName>
</protein>
<name>A0A8C9RNI9_SCLFO</name>
<dbReference type="PROSITE" id="PS50835">
    <property type="entry name" value="IG_LIKE"/>
    <property type="match status" value="2"/>
</dbReference>
<organism evidence="4 5">
    <name type="scientific">Scleropages formosus</name>
    <name type="common">Asian bonytongue</name>
    <name type="synonym">Osteoglossum formosum</name>
    <dbReference type="NCBI Taxonomy" id="113540"/>
    <lineage>
        <taxon>Eukaryota</taxon>
        <taxon>Metazoa</taxon>
        <taxon>Chordata</taxon>
        <taxon>Craniata</taxon>
        <taxon>Vertebrata</taxon>
        <taxon>Euteleostomi</taxon>
        <taxon>Actinopterygii</taxon>
        <taxon>Neopterygii</taxon>
        <taxon>Teleostei</taxon>
        <taxon>Osteoglossocephala</taxon>
        <taxon>Osteoglossomorpha</taxon>
        <taxon>Osteoglossiformes</taxon>
        <taxon>Osteoglossidae</taxon>
        <taxon>Scleropages</taxon>
    </lineage>
</organism>
<dbReference type="Gene3D" id="2.60.40.10">
    <property type="entry name" value="Immunoglobulins"/>
    <property type="match status" value="2"/>
</dbReference>
<keyword evidence="2" id="KW-0393">Immunoglobulin domain</keyword>
<evidence type="ECO:0000256" key="1">
    <source>
        <dbReference type="ARBA" id="ARBA00022737"/>
    </source>
</evidence>
<evidence type="ECO:0000313" key="5">
    <source>
        <dbReference type="Proteomes" id="UP000694397"/>
    </source>
</evidence>
<dbReference type="InterPro" id="IPR013783">
    <property type="entry name" value="Ig-like_fold"/>
</dbReference>
<evidence type="ECO:0000256" key="2">
    <source>
        <dbReference type="ARBA" id="ARBA00023319"/>
    </source>
</evidence>
<dbReference type="InterPro" id="IPR036179">
    <property type="entry name" value="Ig-like_dom_sf"/>
</dbReference>
<keyword evidence="1" id="KW-0677">Repeat</keyword>
<dbReference type="GO" id="GO:0055013">
    <property type="term" value="P:cardiac muscle cell development"/>
    <property type="evidence" value="ECO:0007669"/>
    <property type="project" value="UniProtKB-ARBA"/>
</dbReference>
<feature type="domain" description="Ig-like" evidence="3">
    <location>
        <begin position="109"/>
        <end position="183"/>
    </location>
</feature>
<dbReference type="InterPro" id="IPR003598">
    <property type="entry name" value="Ig_sub2"/>
</dbReference>
<dbReference type="InterPro" id="IPR007110">
    <property type="entry name" value="Ig-like_dom"/>
</dbReference>
<dbReference type="SMART" id="SM00409">
    <property type="entry name" value="IG"/>
    <property type="match status" value="2"/>
</dbReference>
<reference evidence="4" key="3">
    <citation type="submission" date="2025-09" db="UniProtKB">
        <authorList>
            <consortium name="Ensembl"/>
        </authorList>
    </citation>
    <scope>IDENTIFICATION</scope>
</reference>
<dbReference type="PANTHER" id="PTHR13817:SF166">
    <property type="entry name" value="NEURONAL IGCAM-RELATED"/>
    <property type="match status" value="1"/>
</dbReference>
<dbReference type="CDD" id="cd00096">
    <property type="entry name" value="Ig"/>
    <property type="match status" value="1"/>
</dbReference>
<dbReference type="Pfam" id="PF07679">
    <property type="entry name" value="I-set"/>
    <property type="match status" value="2"/>
</dbReference>
<dbReference type="PANTHER" id="PTHR13817">
    <property type="entry name" value="TITIN"/>
    <property type="match status" value="1"/>
</dbReference>
<keyword evidence="5" id="KW-1185">Reference proteome</keyword>
<dbReference type="OrthoDB" id="5969272at2759"/>
<reference evidence="4 5" key="1">
    <citation type="submission" date="2019-04" db="EMBL/GenBank/DDBJ databases">
        <authorList>
            <consortium name="Wellcome Sanger Institute Data Sharing"/>
        </authorList>
    </citation>
    <scope>NUCLEOTIDE SEQUENCE [LARGE SCALE GENOMIC DNA]</scope>
</reference>
<dbReference type="InterPro" id="IPR013098">
    <property type="entry name" value="Ig_I-set"/>
</dbReference>
<feature type="domain" description="Ig-like" evidence="3">
    <location>
        <begin position="16"/>
        <end position="106"/>
    </location>
</feature>
<dbReference type="SMART" id="SM00408">
    <property type="entry name" value="IGc2"/>
    <property type="match status" value="2"/>
</dbReference>
<dbReference type="FunFam" id="2.60.40.10:FF:000107">
    <property type="entry name" value="Myosin, light chain kinase a"/>
    <property type="match status" value="1"/>
</dbReference>
<dbReference type="Proteomes" id="UP000694397">
    <property type="component" value="Chromosome 21"/>
</dbReference>
<dbReference type="FunFam" id="2.60.40.10:FF:000022">
    <property type="entry name" value="Cardiac titin"/>
    <property type="match status" value="1"/>
</dbReference>
<sequence length="245" mass="27491">MYVFSVSYIFVEVFPPVFTTKPEPMTLYVGKQASIQCVVTGSTPLSVVWQKDNVSISSGENYRASVDKNRYTLEIVKLQVADQGTYICKASNIVGTDMCCTELSVIDKPSFVKTLTPMTVAVGNPLRLDVLFSGTPPLTIKWFKDSKEILSSSQCAIQKDNTSSLLELFFTKTSDSGEYSCEICNDVGSEFCQAAFLFYKFIFLKYALASKIHQETRENNGINTSRSRKRLRCLFQMPSYRHASV</sequence>
<dbReference type="InterPro" id="IPR050964">
    <property type="entry name" value="Striated_Muscle_Regulatory"/>
</dbReference>
<dbReference type="Ensembl" id="ENSSFOT00015017349.2">
    <property type="protein sequence ID" value="ENSSFOP00015017154.2"/>
    <property type="gene ID" value="ENSSFOG00015011055.2"/>
</dbReference>
<dbReference type="AlphaFoldDB" id="A0A8C9RNI9"/>